<dbReference type="InterPro" id="IPR000871">
    <property type="entry name" value="Beta-lactam_class-A"/>
</dbReference>
<protein>
    <submittedName>
        <fullName evidence="3">Serine hydrolase</fullName>
    </submittedName>
</protein>
<evidence type="ECO:0000313" key="4">
    <source>
        <dbReference type="Proteomes" id="UP001216709"/>
    </source>
</evidence>
<name>A0AAW6KGX4_9BACI</name>
<dbReference type="InterPro" id="IPR012338">
    <property type="entry name" value="Beta-lactam/transpept-like"/>
</dbReference>
<dbReference type="Pfam" id="PF13354">
    <property type="entry name" value="Beta-lactamase2"/>
    <property type="match status" value="1"/>
</dbReference>
<reference evidence="3" key="1">
    <citation type="submission" date="2022-12" db="EMBL/GenBank/DDBJ databases">
        <title>Draft Genome Sequences of Bacillus licheniformis and Bacillus paralicheniformis strains isolated from Irish skim milk powders.</title>
        <authorList>
            <person name="Lourenco A."/>
            <person name="Li F."/>
            <person name="Geraldine D."/>
            <person name="Tobin J.T."/>
            <person name="Butler F."/>
            <person name="Jordan K."/>
            <person name="Obrien T."/>
        </authorList>
    </citation>
    <scope>NUCLEOTIDE SEQUENCE</scope>
    <source>
        <strain evidence="3">3370</strain>
    </source>
</reference>
<keyword evidence="1" id="KW-1133">Transmembrane helix</keyword>
<comment type="caution">
    <text evidence="3">The sequence shown here is derived from an EMBL/GenBank/DDBJ whole genome shotgun (WGS) entry which is preliminary data.</text>
</comment>
<dbReference type="EMBL" id="JARAFO010000078">
    <property type="protein sequence ID" value="MDE1454008.1"/>
    <property type="molecule type" value="Genomic_DNA"/>
</dbReference>
<dbReference type="PANTHER" id="PTHR35333:SF3">
    <property type="entry name" value="BETA-LACTAMASE-TYPE TRANSPEPTIDASE FOLD CONTAINING PROTEIN"/>
    <property type="match status" value="1"/>
</dbReference>
<dbReference type="GeneID" id="56671905"/>
<dbReference type="AlphaFoldDB" id="A0AAW6KGX4"/>
<feature type="transmembrane region" description="Helical" evidence="1">
    <location>
        <begin position="6"/>
        <end position="26"/>
    </location>
</feature>
<organism evidence="3 4">
    <name type="scientific">Bacillus paralicheniformis</name>
    <dbReference type="NCBI Taxonomy" id="1648923"/>
    <lineage>
        <taxon>Bacteria</taxon>
        <taxon>Bacillati</taxon>
        <taxon>Bacillota</taxon>
        <taxon>Bacilli</taxon>
        <taxon>Bacillales</taxon>
        <taxon>Bacillaceae</taxon>
        <taxon>Bacillus</taxon>
    </lineage>
</organism>
<evidence type="ECO:0000313" key="3">
    <source>
        <dbReference type="EMBL" id="MDE1454008.1"/>
    </source>
</evidence>
<dbReference type="GO" id="GO:0030655">
    <property type="term" value="P:beta-lactam antibiotic catabolic process"/>
    <property type="evidence" value="ECO:0007669"/>
    <property type="project" value="InterPro"/>
</dbReference>
<dbReference type="Proteomes" id="UP001216709">
    <property type="component" value="Unassembled WGS sequence"/>
</dbReference>
<keyword evidence="1" id="KW-0812">Transmembrane</keyword>
<proteinExistence type="predicted"/>
<keyword evidence="3" id="KW-0378">Hydrolase</keyword>
<dbReference type="GO" id="GO:0046677">
    <property type="term" value="P:response to antibiotic"/>
    <property type="evidence" value="ECO:0007669"/>
    <property type="project" value="InterPro"/>
</dbReference>
<sequence length="383" mass="43721">MKIALLIIAGIIISLGLVIAIGILMFRREIKKLNPEYIVQFVKAKSGSGNVSLSIKHNDENWVDVNVNEQLPLASTVKIILAIEYAQQAAAGKIDPQKEVRLKELENFYIPKTDGGAHEAWIIQLKKDKEIEIDRVPLCEVVNGMIAYSSNANTEYLIEVLGLQNINHVPKSLDMLKHEPMYPIVSALYIPAQLMNEKNLSKKEVLEVMKNMDMHEYRNKAIEIHNRWLSQPLTDQEKKQLRKTLDNDFQKIWSDRLPRSTTRDYVSIMKKLNSKVYFSESVYQYLDPVMEQIMRNPNNCEWLVHAGQKGGSTAFILTIAMYATDKDGNQTDIAFFANDLTPVEKAKLSRNMNGFLLKFLKDSKFRAHIKKELSILDLPGSLS</sequence>
<accession>A0AAW6KGX4</accession>
<dbReference type="InterPro" id="IPR045155">
    <property type="entry name" value="Beta-lactam_cat"/>
</dbReference>
<dbReference type="Gene3D" id="3.40.710.10">
    <property type="entry name" value="DD-peptidase/beta-lactamase superfamily"/>
    <property type="match status" value="1"/>
</dbReference>
<dbReference type="SUPFAM" id="SSF56601">
    <property type="entry name" value="beta-lactamase/transpeptidase-like"/>
    <property type="match status" value="1"/>
</dbReference>
<evidence type="ECO:0000256" key="1">
    <source>
        <dbReference type="SAM" id="Phobius"/>
    </source>
</evidence>
<gene>
    <name evidence="3" type="ORF">PVN32_17755</name>
</gene>
<feature type="domain" description="Beta-lactamase class A catalytic" evidence="2">
    <location>
        <begin position="59"/>
        <end position="175"/>
    </location>
</feature>
<evidence type="ECO:0000259" key="2">
    <source>
        <dbReference type="Pfam" id="PF13354"/>
    </source>
</evidence>
<dbReference type="PANTHER" id="PTHR35333">
    <property type="entry name" value="BETA-LACTAMASE"/>
    <property type="match status" value="1"/>
</dbReference>
<dbReference type="RefSeq" id="WP_051502138.1">
    <property type="nucleotide sequence ID" value="NZ_AP023088.1"/>
</dbReference>
<dbReference type="GO" id="GO:0008800">
    <property type="term" value="F:beta-lactamase activity"/>
    <property type="evidence" value="ECO:0007669"/>
    <property type="project" value="InterPro"/>
</dbReference>
<keyword evidence="1" id="KW-0472">Membrane</keyword>